<proteinExistence type="predicted"/>
<evidence type="ECO:0000256" key="1">
    <source>
        <dbReference type="SAM" id="MobiDB-lite"/>
    </source>
</evidence>
<protein>
    <submittedName>
        <fullName evidence="3">Multimeric translocon complex in the outer envelope membrane 132</fullName>
    </submittedName>
</protein>
<feature type="compositionally biased region" description="Acidic residues" evidence="1">
    <location>
        <begin position="432"/>
        <end position="453"/>
    </location>
</feature>
<evidence type="ECO:0000259" key="2">
    <source>
        <dbReference type="Pfam" id="PF11886"/>
    </source>
</evidence>
<accession>A0A7J0FPA3</accession>
<reference evidence="3 4" key="1">
    <citation type="submission" date="2019-07" db="EMBL/GenBank/DDBJ databases">
        <title>De Novo Assembly of kiwifruit Actinidia rufa.</title>
        <authorList>
            <person name="Sugita-Konishi S."/>
            <person name="Sato K."/>
            <person name="Mori E."/>
            <person name="Abe Y."/>
            <person name="Kisaki G."/>
            <person name="Hamano K."/>
            <person name="Suezawa K."/>
            <person name="Otani M."/>
            <person name="Fukuda T."/>
            <person name="Manabe T."/>
            <person name="Gomi K."/>
            <person name="Tabuchi M."/>
            <person name="Akimitsu K."/>
            <person name="Kataoka I."/>
        </authorList>
    </citation>
    <scope>NUCLEOTIDE SEQUENCE [LARGE SCALE GENOMIC DNA]</scope>
    <source>
        <strain evidence="4">cv. Fuchu</strain>
    </source>
</reference>
<dbReference type="OrthoDB" id="8954335at2759"/>
<dbReference type="Pfam" id="PF11886">
    <property type="entry name" value="TOC159_MAD"/>
    <property type="match status" value="1"/>
</dbReference>
<organism evidence="3 4">
    <name type="scientific">Actinidia rufa</name>
    <dbReference type="NCBI Taxonomy" id="165716"/>
    <lineage>
        <taxon>Eukaryota</taxon>
        <taxon>Viridiplantae</taxon>
        <taxon>Streptophyta</taxon>
        <taxon>Embryophyta</taxon>
        <taxon>Tracheophyta</taxon>
        <taxon>Spermatophyta</taxon>
        <taxon>Magnoliopsida</taxon>
        <taxon>eudicotyledons</taxon>
        <taxon>Gunneridae</taxon>
        <taxon>Pentapetalae</taxon>
        <taxon>asterids</taxon>
        <taxon>Ericales</taxon>
        <taxon>Actinidiaceae</taxon>
        <taxon>Actinidia</taxon>
    </lineage>
</organism>
<evidence type="ECO:0000313" key="3">
    <source>
        <dbReference type="EMBL" id="GFZ00532.1"/>
    </source>
</evidence>
<feature type="domain" description="Translocase of chloroplast 159/132 membrane anchor" evidence="2">
    <location>
        <begin position="534"/>
        <end position="652"/>
    </location>
</feature>
<name>A0A7J0FPA3_9ERIC</name>
<dbReference type="EMBL" id="BJWL01000014">
    <property type="protein sequence ID" value="GFZ00532.1"/>
    <property type="molecule type" value="Genomic_DNA"/>
</dbReference>
<keyword evidence="4" id="KW-1185">Reference proteome</keyword>
<feature type="region of interest" description="Disordered" evidence="1">
    <location>
        <begin position="127"/>
        <end position="151"/>
    </location>
</feature>
<sequence length="652" mass="72299">MGEFRSDESKDSEEEEIFEEAIGADTLKSRMFEEAIGVPVVADNHEDKLPVGFADKVEGEVTGKLVDGAAVLEVIDEESVAQKDLGDRLNRMENDVAWEASNITASDTVNLEERPVNGHANKEAIQVDKESGTRDSQIVQGGDSDSRQEVDSGLNWKDFTSISFELHTDNVEGAKDNLVNLDPELKDDEIRELKEEAPVSPVLLYHNGKNEELKDMSNMDLENQDERSCELEYTSAATDSDHHRISLKPEDTQHIYAFGGKRSNSGDSPQRCCALYRLGLAEQLQGKNGGRVDALSFDRASAIAEQLEAAGRELFDFSCTIMVLGTSPPPEGPNGTATSYDMFVTQRSHVVQQVIWLAAGDVGLMNPVFSVEIHSACRTDRAGQGRAGQSREYYPLARSPGKAFATRIRAPPLPFLLSSLLQSRQLKLPEEQFGDDDGLVDDLDESSGSDNESEYDKFPSFKWLTNDQLAMLSRAQKKSYFDELELREKLFMKKQLKEKKQQRRMMKKHAALAKDLASIYSENVEEESGDAASVPVPMLDLALPASFDSDNPTHCFHHLDSASYSWDYEGVNVETLFVVKQAIPVSFSGQLTKDKKDANLQVEITSSVKHGEGKATSLGFDMQTLGKDMACTLRSEARFSNYRRNKATMGLS</sequence>
<comment type="caution">
    <text evidence="3">The sequence shown here is derived from an EMBL/GenBank/DDBJ whole genome shotgun (WGS) entry which is preliminary data.</text>
</comment>
<dbReference type="AlphaFoldDB" id="A0A7J0FPA3"/>
<dbReference type="Proteomes" id="UP000585474">
    <property type="component" value="Unassembled WGS sequence"/>
</dbReference>
<evidence type="ECO:0000313" key="4">
    <source>
        <dbReference type="Proteomes" id="UP000585474"/>
    </source>
</evidence>
<feature type="region of interest" description="Disordered" evidence="1">
    <location>
        <begin position="431"/>
        <end position="455"/>
    </location>
</feature>
<dbReference type="InterPro" id="IPR024283">
    <property type="entry name" value="TOC159_MAD"/>
</dbReference>
<gene>
    <name evidence="3" type="ORF">Acr_14g0001670</name>
</gene>